<feature type="region of interest" description="Disordered" evidence="1">
    <location>
        <begin position="1"/>
        <end position="36"/>
    </location>
</feature>
<protein>
    <submittedName>
        <fullName evidence="2">Uncharacterized protein</fullName>
    </submittedName>
</protein>
<evidence type="ECO:0000313" key="2">
    <source>
        <dbReference type="EMBL" id="KDP37836.1"/>
    </source>
</evidence>
<reference evidence="2 3" key="1">
    <citation type="journal article" date="2014" name="PLoS ONE">
        <title>Global Analysis of Gene Expression Profiles in Physic Nut (Jatropha curcas L.) Seedlings Exposed to Salt Stress.</title>
        <authorList>
            <person name="Zhang L."/>
            <person name="Zhang C."/>
            <person name="Wu P."/>
            <person name="Chen Y."/>
            <person name="Li M."/>
            <person name="Jiang H."/>
            <person name="Wu G."/>
        </authorList>
    </citation>
    <scope>NUCLEOTIDE SEQUENCE [LARGE SCALE GENOMIC DNA]</scope>
    <source>
        <strain evidence="3">cv. GZQX0401</strain>
        <tissue evidence="2">Young leaves</tissue>
    </source>
</reference>
<proteinExistence type="predicted"/>
<dbReference type="EMBL" id="KK914379">
    <property type="protein sequence ID" value="KDP37836.1"/>
    <property type="molecule type" value="Genomic_DNA"/>
</dbReference>
<dbReference type="Proteomes" id="UP000027138">
    <property type="component" value="Unassembled WGS sequence"/>
</dbReference>
<dbReference type="AlphaFoldDB" id="A0A067KNN4"/>
<gene>
    <name evidence="2" type="ORF">JCGZ_06391</name>
</gene>
<feature type="compositionally biased region" description="Polar residues" evidence="1">
    <location>
        <begin position="16"/>
        <end position="36"/>
    </location>
</feature>
<keyword evidence="3" id="KW-1185">Reference proteome</keyword>
<evidence type="ECO:0000313" key="3">
    <source>
        <dbReference type="Proteomes" id="UP000027138"/>
    </source>
</evidence>
<sequence>MANQRETILGEVKPLINTSPNGNAPSNQIGGSNNQPVAPPTCDQITRRSIPKVGVISNATATLSQTRYDMCEYSNFEAQKACFPRLQTVRLDRRPFEKFTESMPIWYLKPPENYKDRGTGPGIFFGGTELPKKPWTEKLASGQDRVTAAAVHGGSSRRPLRRRHQPGFPY</sequence>
<organism evidence="2 3">
    <name type="scientific">Jatropha curcas</name>
    <name type="common">Barbados nut</name>
    <dbReference type="NCBI Taxonomy" id="180498"/>
    <lineage>
        <taxon>Eukaryota</taxon>
        <taxon>Viridiplantae</taxon>
        <taxon>Streptophyta</taxon>
        <taxon>Embryophyta</taxon>
        <taxon>Tracheophyta</taxon>
        <taxon>Spermatophyta</taxon>
        <taxon>Magnoliopsida</taxon>
        <taxon>eudicotyledons</taxon>
        <taxon>Gunneridae</taxon>
        <taxon>Pentapetalae</taxon>
        <taxon>rosids</taxon>
        <taxon>fabids</taxon>
        <taxon>Malpighiales</taxon>
        <taxon>Euphorbiaceae</taxon>
        <taxon>Crotonoideae</taxon>
        <taxon>Jatropheae</taxon>
        <taxon>Jatropha</taxon>
    </lineage>
</organism>
<accession>A0A067KNN4</accession>
<name>A0A067KNN4_JATCU</name>
<feature type="compositionally biased region" description="Basic residues" evidence="1">
    <location>
        <begin position="158"/>
        <end position="170"/>
    </location>
</feature>
<feature type="region of interest" description="Disordered" evidence="1">
    <location>
        <begin position="138"/>
        <end position="170"/>
    </location>
</feature>
<evidence type="ECO:0000256" key="1">
    <source>
        <dbReference type="SAM" id="MobiDB-lite"/>
    </source>
</evidence>